<protein>
    <submittedName>
        <fullName evidence="2">Uncharacterized protein</fullName>
    </submittedName>
</protein>
<evidence type="ECO:0000313" key="2">
    <source>
        <dbReference type="EMBL" id="ARI78192.1"/>
    </source>
</evidence>
<sequence>MGWLENGETPPGEGARRAPTESVPNEEACQFPRRKASLFPANPISYKVKDLKNLKLSVQAKEAIIEKMCDCKTTN</sequence>
<dbReference type="KEGG" id="hmn:HM131_15625"/>
<feature type="region of interest" description="Disordered" evidence="1">
    <location>
        <begin position="1"/>
        <end position="28"/>
    </location>
</feature>
<dbReference type="AlphaFoldDB" id="A0A1W5ZY21"/>
<accession>A0A1W5ZY21</accession>
<dbReference type="Proteomes" id="UP000192527">
    <property type="component" value="Chromosome"/>
</dbReference>
<gene>
    <name evidence="2" type="ORF">HM131_15625</name>
</gene>
<evidence type="ECO:0000256" key="1">
    <source>
        <dbReference type="SAM" id="MobiDB-lite"/>
    </source>
</evidence>
<dbReference type="EMBL" id="CP020772">
    <property type="protein sequence ID" value="ARI78192.1"/>
    <property type="molecule type" value="Genomic_DNA"/>
</dbReference>
<evidence type="ECO:0000313" key="3">
    <source>
        <dbReference type="Proteomes" id="UP000192527"/>
    </source>
</evidence>
<name>A0A1W5ZY21_9BACI</name>
<keyword evidence="3" id="KW-1185">Reference proteome</keyword>
<proteinExistence type="predicted"/>
<reference evidence="2 3" key="1">
    <citation type="submission" date="2017-04" db="EMBL/GenBank/DDBJ databases">
        <title>The whole genome sequencing and assembly of Halobacillus mangrovi strain.</title>
        <authorList>
            <person name="Lee S.-J."/>
            <person name="Park M.-K."/>
            <person name="Kim J.-Y."/>
            <person name="Lee Y.-J."/>
            <person name="Yi H."/>
            <person name="Bahn Y.-S."/>
            <person name="Kim J.F."/>
            <person name="Lee D.-W."/>
        </authorList>
    </citation>
    <scope>NUCLEOTIDE SEQUENCE [LARGE SCALE GENOMIC DNA]</scope>
    <source>
        <strain evidence="2 3">KTB 131</strain>
    </source>
</reference>
<organism evidence="2 3">
    <name type="scientific">Halobacillus mangrovi</name>
    <dbReference type="NCBI Taxonomy" id="402384"/>
    <lineage>
        <taxon>Bacteria</taxon>
        <taxon>Bacillati</taxon>
        <taxon>Bacillota</taxon>
        <taxon>Bacilli</taxon>
        <taxon>Bacillales</taxon>
        <taxon>Bacillaceae</taxon>
        <taxon>Halobacillus</taxon>
    </lineage>
</organism>